<dbReference type="AlphaFoldDB" id="A0A542ZD51"/>
<keyword evidence="4" id="KW-0804">Transcription</keyword>
<dbReference type="GO" id="GO:0003677">
    <property type="term" value="F:DNA binding"/>
    <property type="evidence" value="ECO:0007669"/>
    <property type="project" value="UniProtKB-UniRule"/>
</dbReference>
<keyword evidence="2" id="KW-0805">Transcription regulation</keyword>
<reference evidence="7 8" key="1">
    <citation type="submission" date="2019-06" db="EMBL/GenBank/DDBJ databases">
        <title>Sequencing the genomes of 1000 actinobacteria strains.</title>
        <authorList>
            <person name="Klenk H.-P."/>
        </authorList>
    </citation>
    <scope>NUCLEOTIDE SEQUENCE [LARGE SCALE GENOMIC DNA]</scope>
    <source>
        <strain evidence="7 8">DSM 8251</strain>
    </source>
</reference>
<dbReference type="InterPro" id="IPR036271">
    <property type="entry name" value="Tet_transcr_reg_TetR-rel_C_sf"/>
</dbReference>
<evidence type="ECO:0000256" key="2">
    <source>
        <dbReference type="ARBA" id="ARBA00023015"/>
    </source>
</evidence>
<keyword evidence="8" id="KW-1185">Reference proteome</keyword>
<feature type="domain" description="HTH tetR-type" evidence="6">
    <location>
        <begin position="15"/>
        <end position="75"/>
    </location>
</feature>
<organism evidence="7 8">
    <name type="scientific">Propioniferax innocua</name>
    <dbReference type="NCBI Taxonomy" id="1753"/>
    <lineage>
        <taxon>Bacteria</taxon>
        <taxon>Bacillati</taxon>
        <taxon>Actinomycetota</taxon>
        <taxon>Actinomycetes</taxon>
        <taxon>Propionibacteriales</taxon>
        <taxon>Propionibacteriaceae</taxon>
        <taxon>Propioniferax</taxon>
    </lineage>
</organism>
<evidence type="ECO:0000256" key="5">
    <source>
        <dbReference type="PROSITE-ProRule" id="PRU00335"/>
    </source>
</evidence>
<protein>
    <submittedName>
        <fullName evidence="7">TetR family transcriptional regulator</fullName>
    </submittedName>
</protein>
<dbReference type="InterPro" id="IPR039538">
    <property type="entry name" value="BetI_C"/>
</dbReference>
<evidence type="ECO:0000256" key="3">
    <source>
        <dbReference type="ARBA" id="ARBA00023125"/>
    </source>
</evidence>
<dbReference type="InterPro" id="IPR009057">
    <property type="entry name" value="Homeodomain-like_sf"/>
</dbReference>
<gene>
    <name evidence="7" type="ORF">FB460_2088</name>
</gene>
<keyword evidence="1" id="KW-0678">Repressor</keyword>
<evidence type="ECO:0000313" key="7">
    <source>
        <dbReference type="EMBL" id="TQL58231.1"/>
    </source>
</evidence>
<dbReference type="EMBL" id="VFOR01000002">
    <property type="protein sequence ID" value="TQL58231.1"/>
    <property type="molecule type" value="Genomic_DNA"/>
</dbReference>
<evidence type="ECO:0000259" key="6">
    <source>
        <dbReference type="PROSITE" id="PS50977"/>
    </source>
</evidence>
<name>A0A542ZD51_9ACTN</name>
<proteinExistence type="predicted"/>
<comment type="caution">
    <text evidence="7">The sequence shown here is derived from an EMBL/GenBank/DDBJ whole genome shotgun (WGS) entry which is preliminary data.</text>
</comment>
<dbReference type="InterPro" id="IPR001647">
    <property type="entry name" value="HTH_TetR"/>
</dbReference>
<sequence length="210" mass="23000">MGRYDVRMPKPVDVEERRRAIADAVFELVDERGVEGASLRNVAERSGLNIGSVRHYVDGASGMLALAARVMAERVEARLRAIASRASERGMDGEQVALDLFEEFLPLDERRRHEVTVWLAFTELARVEPDFAAEAKNLLEAPREVSALVLQRAGVADVRLGAELMAASIDGLTLALLHDPGRISQGEVRELLRAQLGLCMALRSEGGDAE</sequence>
<dbReference type="SUPFAM" id="SSF48498">
    <property type="entry name" value="Tetracyclin repressor-like, C-terminal domain"/>
    <property type="match status" value="1"/>
</dbReference>
<dbReference type="Pfam" id="PF13977">
    <property type="entry name" value="TetR_C_6"/>
    <property type="match status" value="1"/>
</dbReference>
<feature type="DNA-binding region" description="H-T-H motif" evidence="5">
    <location>
        <begin position="38"/>
        <end position="57"/>
    </location>
</feature>
<accession>A0A542ZD51</accession>
<evidence type="ECO:0000313" key="8">
    <source>
        <dbReference type="Proteomes" id="UP000316196"/>
    </source>
</evidence>
<keyword evidence="3 5" id="KW-0238">DNA-binding</keyword>
<dbReference type="SUPFAM" id="SSF46689">
    <property type="entry name" value="Homeodomain-like"/>
    <property type="match status" value="1"/>
</dbReference>
<evidence type="ECO:0000256" key="1">
    <source>
        <dbReference type="ARBA" id="ARBA00022491"/>
    </source>
</evidence>
<dbReference type="PROSITE" id="PS50977">
    <property type="entry name" value="HTH_TETR_2"/>
    <property type="match status" value="1"/>
</dbReference>
<evidence type="ECO:0000256" key="4">
    <source>
        <dbReference type="ARBA" id="ARBA00023163"/>
    </source>
</evidence>
<dbReference type="OrthoDB" id="5112469at2"/>
<dbReference type="Proteomes" id="UP000316196">
    <property type="component" value="Unassembled WGS sequence"/>
</dbReference>
<dbReference type="Gene3D" id="1.10.357.10">
    <property type="entry name" value="Tetracycline Repressor, domain 2"/>
    <property type="match status" value="1"/>
</dbReference>